<comment type="caution">
    <text evidence="3">The sequence shown here is derived from an EMBL/GenBank/DDBJ whole genome shotgun (WGS) entry which is preliminary data.</text>
</comment>
<dbReference type="EMBL" id="ML978140">
    <property type="protein sequence ID" value="KAF2093080.1"/>
    <property type="molecule type" value="Genomic_DNA"/>
</dbReference>
<reference evidence="3" key="1">
    <citation type="journal article" date="2020" name="Stud. Mycol.">
        <title>101 Dothideomycetes genomes: a test case for predicting lifestyles and emergence of pathogens.</title>
        <authorList>
            <person name="Haridas S."/>
            <person name="Albert R."/>
            <person name="Binder M."/>
            <person name="Bloem J."/>
            <person name="Labutti K."/>
            <person name="Salamov A."/>
            <person name="Andreopoulos B."/>
            <person name="Baker S."/>
            <person name="Barry K."/>
            <person name="Bills G."/>
            <person name="Bluhm B."/>
            <person name="Cannon C."/>
            <person name="Castanera R."/>
            <person name="Culley D."/>
            <person name="Daum C."/>
            <person name="Ezra D."/>
            <person name="Gonzalez J."/>
            <person name="Henrissat B."/>
            <person name="Kuo A."/>
            <person name="Liang C."/>
            <person name="Lipzen A."/>
            <person name="Lutzoni F."/>
            <person name="Magnuson J."/>
            <person name="Mondo S."/>
            <person name="Nolan M."/>
            <person name="Ohm R."/>
            <person name="Pangilinan J."/>
            <person name="Park H.-J."/>
            <person name="Ramirez L."/>
            <person name="Alfaro M."/>
            <person name="Sun H."/>
            <person name="Tritt A."/>
            <person name="Yoshinaga Y."/>
            <person name="Zwiers L.-H."/>
            <person name="Turgeon B."/>
            <person name="Goodwin S."/>
            <person name="Spatafora J."/>
            <person name="Crous P."/>
            <person name="Grigoriev I."/>
        </authorList>
    </citation>
    <scope>NUCLEOTIDE SEQUENCE</scope>
    <source>
        <strain evidence="3">CBS 133067</strain>
    </source>
</reference>
<evidence type="ECO:0000313" key="4">
    <source>
        <dbReference type="Proteomes" id="UP000799772"/>
    </source>
</evidence>
<feature type="transmembrane region" description="Helical" evidence="2">
    <location>
        <begin position="203"/>
        <end position="224"/>
    </location>
</feature>
<keyword evidence="2" id="KW-0812">Transmembrane</keyword>
<dbReference type="Proteomes" id="UP000799772">
    <property type="component" value="Unassembled WGS sequence"/>
</dbReference>
<protein>
    <submittedName>
        <fullName evidence="3">Uncharacterized protein</fullName>
    </submittedName>
</protein>
<dbReference type="OrthoDB" id="5360701at2759"/>
<organism evidence="3 4">
    <name type="scientific">Rhizodiscina lignyota</name>
    <dbReference type="NCBI Taxonomy" id="1504668"/>
    <lineage>
        <taxon>Eukaryota</taxon>
        <taxon>Fungi</taxon>
        <taxon>Dikarya</taxon>
        <taxon>Ascomycota</taxon>
        <taxon>Pezizomycotina</taxon>
        <taxon>Dothideomycetes</taxon>
        <taxon>Pleosporomycetidae</taxon>
        <taxon>Aulographales</taxon>
        <taxon>Rhizodiscinaceae</taxon>
        <taxon>Rhizodiscina</taxon>
    </lineage>
</organism>
<name>A0A9P4I170_9PEZI</name>
<evidence type="ECO:0000256" key="2">
    <source>
        <dbReference type="SAM" id="Phobius"/>
    </source>
</evidence>
<gene>
    <name evidence="3" type="ORF">NA57DRAFT_49018</name>
</gene>
<evidence type="ECO:0000313" key="3">
    <source>
        <dbReference type="EMBL" id="KAF2093080.1"/>
    </source>
</evidence>
<accession>A0A9P4I170</accession>
<proteinExistence type="predicted"/>
<keyword evidence="2" id="KW-1133">Transmembrane helix</keyword>
<keyword evidence="2" id="KW-0472">Membrane</keyword>
<evidence type="ECO:0000256" key="1">
    <source>
        <dbReference type="SAM" id="MobiDB-lite"/>
    </source>
</evidence>
<feature type="transmembrane region" description="Helical" evidence="2">
    <location>
        <begin position="163"/>
        <end position="183"/>
    </location>
</feature>
<keyword evidence="4" id="KW-1185">Reference proteome</keyword>
<feature type="region of interest" description="Disordered" evidence="1">
    <location>
        <begin position="1"/>
        <end position="27"/>
    </location>
</feature>
<dbReference type="AlphaFoldDB" id="A0A9P4I170"/>
<sequence>MKACDAAARQLTGYDESPKSEAAGKEGSTPASALLSLDARPTHHVSLAISIDLLSNLAHKLMLHPTVFITPPVLQSYVETQSVLQRPQTFPEIFRLYAAKPTPKPSTHPPQYIAPDPNSHKAAIPIETANLALDAAMEIKDLDLTLAILNTTFRTRAFRRRKFVTRALPPLSGLGLAPVALYVLASQIASIPGAAASQQDMTFAVFVGGLTYVGVVASMGFIALSTANDQMKRVTWVSGMPLRERWMREEERAAMDKIVQSWGFSESWRQGEEEGEEWEYLREWIHERGGVVDRVELMEGME</sequence>